<feature type="domain" description="GGDEF" evidence="2">
    <location>
        <begin position="343"/>
        <end position="477"/>
    </location>
</feature>
<dbReference type="InterPro" id="IPR050469">
    <property type="entry name" value="Diguanylate_Cyclase"/>
</dbReference>
<evidence type="ECO:0000313" key="3">
    <source>
        <dbReference type="EMBL" id="ABM28373.1"/>
    </source>
</evidence>
<protein>
    <recommendedName>
        <fullName evidence="1">diguanylate cyclase</fullName>
        <ecNumber evidence="1">2.7.7.65</ecNumber>
    </recommendedName>
</protein>
<dbReference type="RefSeq" id="WP_010939092.1">
    <property type="nucleotide sequence ID" value="NC_008751.1"/>
</dbReference>
<dbReference type="InterPro" id="IPR000160">
    <property type="entry name" value="GGDEF_dom"/>
</dbReference>
<dbReference type="PANTHER" id="PTHR45138:SF24">
    <property type="entry name" value="DIGUANYLATE CYCLASE DGCC-RELATED"/>
    <property type="match status" value="1"/>
</dbReference>
<dbReference type="InterPro" id="IPR029787">
    <property type="entry name" value="Nucleotide_cyclase"/>
</dbReference>
<evidence type="ECO:0000259" key="2">
    <source>
        <dbReference type="PROSITE" id="PS50887"/>
    </source>
</evidence>
<dbReference type="CDD" id="cd01949">
    <property type="entry name" value="GGDEF"/>
    <property type="match status" value="1"/>
</dbReference>
<sequence>MKHQHLMWNIGLSDLDAARISEFAGAGYTMQTVPADALPSPDDLEREAPCIIWVAASVQAALAAHPRQLRQHLELVPRALVLDVSYTQNDLEQALDLDFSEIVRHPISRKRVLTVLRRAVETRNVHQDILRMTREILLERELLARKNDLLSFVVTFLTRTTESLDIADILINAREGFGKLLPVTGLHAILWPPSPTEGAHDAELFIGAYRQTEAHAAWTRLLLESAHRLARHDVAEYRTTALTHDEPSPLPEAGRVMMLPLGNGKNTFGAIAMALAETPALGKDQAQALDSVMRHLTLALRNAVVYREIKLQADHDALTQLHNRRSFDHRLAEEVDRHQRYGMPMTLLMLDIDHFKAVNDTYGHPAGDAVLREVAQTMRNACRTTDFAARYGGEEFCVILPHTDGKCGRIFAERLRKRLASSRVEVDGKTIAVTVSIGLATLSAAAPLSPERLVCEADGALYAAKAAGRNIVCEAQEPCQRANALRA</sequence>
<dbReference type="Gene3D" id="3.30.70.270">
    <property type="match status" value="1"/>
</dbReference>
<evidence type="ECO:0000256" key="1">
    <source>
        <dbReference type="ARBA" id="ARBA00012528"/>
    </source>
</evidence>
<accession>A0A0H3A7C2</accession>
<reference evidence="4" key="1">
    <citation type="journal article" date="2009" name="Environ. Microbiol.">
        <title>Contribution of mobile genetic elements to Desulfovibrio vulgaris genome plasticity.</title>
        <authorList>
            <person name="Walker C.B."/>
            <person name="Stolyar S."/>
            <person name="Chivian D."/>
            <person name="Pinel N."/>
            <person name="Gabster J.A."/>
            <person name="Dehal P.S."/>
            <person name="He Z."/>
            <person name="Yang Z.K."/>
            <person name="Yen H.C."/>
            <person name="Zhou J."/>
            <person name="Wall J.D."/>
            <person name="Hazen T.C."/>
            <person name="Arkin A.P."/>
            <person name="Stahl D.A."/>
        </authorList>
    </citation>
    <scope>NUCLEOTIDE SEQUENCE [LARGE SCALE GENOMIC DNA]</scope>
    <source>
        <strain evidence="4">DP4</strain>
    </source>
</reference>
<dbReference type="Proteomes" id="UP000009173">
    <property type="component" value="Chromosome"/>
</dbReference>
<dbReference type="GO" id="GO:0005886">
    <property type="term" value="C:plasma membrane"/>
    <property type="evidence" value="ECO:0007669"/>
    <property type="project" value="TreeGrafter"/>
</dbReference>
<dbReference type="SMART" id="SM00267">
    <property type="entry name" value="GGDEF"/>
    <property type="match status" value="1"/>
</dbReference>
<dbReference type="EC" id="2.7.7.65" evidence="1"/>
<dbReference type="FunFam" id="3.30.70.270:FF:000001">
    <property type="entry name" value="Diguanylate cyclase domain protein"/>
    <property type="match status" value="1"/>
</dbReference>
<dbReference type="GO" id="GO:1902201">
    <property type="term" value="P:negative regulation of bacterial-type flagellum-dependent cell motility"/>
    <property type="evidence" value="ECO:0007669"/>
    <property type="project" value="TreeGrafter"/>
</dbReference>
<gene>
    <name evidence="3" type="ordered locus">Dvul_1355</name>
</gene>
<dbReference type="SUPFAM" id="SSF55073">
    <property type="entry name" value="Nucleotide cyclase"/>
    <property type="match status" value="1"/>
</dbReference>
<dbReference type="GO" id="GO:0043709">
    <property type="term" value="P:cell adhesion involved in single-species biofilm formation"/>
    <property type="evidence" value="ECO:0007669"/>
    <property type="project" value="TreeGrafter"/>
</dbReference>
<dbReference type="NCBIfam" id="TIGR00254">
    <property type="entry name" value="GGDEF"/>
    <property type="match status" value="1"/>
</dbReference>
<dbReference type="PROSITE" id="PS50887">
    <property type="entry name" value="GGDEF"/>
    <property type="match status" value="1"/>
</dbReference>
<dbReference type="InterPro" id="IPR029016">
    <property type="entry name" value="GAF-like_dom_sf"/>
</dbReference>
<dbReference type="HOGENOM" id="CLU_000445_11_24_7"/>
<dbReference type="SMR" id="A0A0H3A7C2"/>
<dbReference type="Gene3D" id="3.30.450.40">
    <property type="match status" value="1"/>
</dbReference>
<dbReference type="PANTHER" id="PTHR45138">
    <property type="entry name" value="REGULATORY COMPONENTS OF SENSORY TRANSDUCTION SYSTEM"/>
    <property type="match status" value="1"/>
</dbReference>
<evidence type="ECO:0000313" key="4">
    <source>
        <dbReference type="Proteomes" id="UP000009173"/>
    </source>
</evidence>
<organism evidence="3 4">
    <name type="scientific">Nitratidesulfovibrio vulgaris (strain DP4)</name>
    <name type="common">Desulfovibrio vulgaris</name>
    <dbReference type="NCBI Taxonomy" id="391774"/>
    <lineage>
        <taxon>Bacteria</taxon>
        <taxon>Pseudomonadati</taxon>
        <taxon>Thermodesulfobacteriota</taxon>
        <taxon>Desulfovibrionia</taxon>
        <taxon>Desulfovibrionales</taxon>
        <taxon>Desulfovibrionaceae</taxon>
        <taxon>Nitratidesulfovibrio</taxon>
    </lineage>
</organism>
<name>A0A0H3A7C2_NITV4</name>
<dbReference type="EMBL" id="CP000527">
    <property type="protein sequence ID" value="ABM28373.1"/>
    <property type="molecule type" value="Genomic_DNA"/>
</dbReference>
<dbReference type="AlphaFoldDB" id="A0A0H3A7C2"/>
<proteinExistence type="predicted"/>
<dbReference type="Pfam" id="PF00990">
    <property type="entry name" value="GGDEF"/>
    <property type="match status" value="1"/>
</dbReference>
<dbReference type="InterPro" id="IPR043128">
    <property type="entry name" value="Rev_trsase/Diguanyl_cyclase"/>
</dbReference>
<dbReference type="KEGG" id="dvl:Dvul_1355"/>
<dbReference type="GO" id="GO:0052621">
    <property type="term" value="F:diguanylate cyclase activity"/>
    <property type="evidence" value="ECO:0007669"/>
    <property type="project" value="UniProtKB-EC"/>
</dbReference>